<feature type="signal peptide" evidence="2">
    <location>
        <begin position="1"/>
        <end position="25"/>
    </location>
</feature>
<feature type="compositionally biased region" description="Basic and acidic residues" evidence="1">
    <location>
        <begin position="230"/>
        <end position="243"/>
    </location>
</feature>
<dbReference type="PANTHER" id="PTHR46310">
    <property type="entry name" value="AMIDASE 1"/>
    <property type="match status" value="1"/>
</dbReference>
<accession>A0A6G1JSK1</accession>
<dbReference type="InterPro" id="IPR036928">
    <property type="entry name" value="AS_sf"/>
</dbReference>
<dbReference type="EMBL" id="MU005788">
    <property type="protein sequence ID" value="KAF2703293.1"/>
    <property type="molecule type" value="Genomic_DNA"/>
</dbReference>
<dbReference type="Proteomes" id="UP000799428">
    <property type="component" value="Unassembled WGS sequence"/>
</dbReference>
<protein>
    <submittedName>
        <fullName evidence="3">Uncharacterized protein</fullName>
    </submittedName>
</protein>
<reference evidence="3" key="1">
    <citation type="journal article" date="2020" name="Stud. Mycol.">
        <title>101 Dothideomycetes genomes: a test case for predicting lifestyles and emergence of pathogens.</title>
        <authorList>
            <person name="Haridas S."/>
            <person name="Albert R."/>
            <person name="Binder M."/>
            <person name="Bloem J."/>
            <person name="Labutti K."/>
            <person name="Salamov A."/>
            <person name="Andreopoulos B."/>
            <person name="Baker S."/>
            <person name="Barry K."/>
            <person name="Bills G."/>
            <person name="Bluhm B."/>
            <person name="Cannon C."/>
            <person name="Castanera R."/>
            <person name="Culley D."/>
            <person name="Daum C."/>
            <person name="Ezra D."/>
            <person name="Gonzalez J."/>
            <person name="Henrissat B."/>
            <person name="Kuo A."/>
            <person name="Liang C."/>
            <person name="Lipzen A."/>
            <person name="Lutzoni F."/>
            <person name="Magnuson J."/>
            <person name="Mondo S."/>
            <person name="Nolan M."/>
            <person name="Ohm R."/>
            <person name="Pangilinan J."/>
            <person name="Park H.-J."/>
            <person name="Ramirez L."/>
            <person name="Alfaro M."/>
            <person name="Sun H."/>
            <person name="Tritt A."/>
            <person name="Yoshinaga Y."/>
            <person name="Zwiers L.-H."/>
            <person name="Turgeon B."/>
            <person name="Goodwin S."/>
            <person name="Spatafora J."/>
            <person name="Crous P."/>
            <person name="Grigoriev I."/>
        </authorList>
    </citation>
    <scope>NUCLEOTIDE SEQUENCE</scope>
    <source>
        <strain evidence="3">CBS 279.74</strain>
    </source>
</reference>
<proteinExistence type="predicted"/>
<name>A0A6G1JSK1_9PLEO</name>
<evidence type="ECO:0000256" key="1">
    <source>
        <dbReference type="SAM" id="MobiDB-lite"/>
    </source>
</evidence>
<gene>
    <name evidence="3" type="ORF">K504DRAFT_539046</name>
</gene>
<keyword evidence="2" id="KW-0732">Signal</keyword>
<dbReference type="Gene3D" id="3.90.1300.10">
    <property type="entry name" value="Amidase signature (AS) domain"/>
    <property type="match status" value="1"/>
</dbReference>
<organism evidence="3 4">
    <name type="scientific">Pleomassaria siparia CBS 279.74</name>
    <dbReference type="NCBI Taxonomy" id="1314801"/>
    <lineage>
        <taxon>Eukaryota</taxon>
        <taxon>Fungi</taxon>
        <taxon>Dikarya</taxon>
        <taxon>Ascomycota</taxon>
        <taxon>Pezizomycotina</taxon>
        <taxon>Dothideomycetes</taxon>
        <taxon>Pleosporomycetidae</taxon>
        <taxon>Pleosporales</taxon>
        <taxon>Pleomassariaceae</taxon>
        <taxon>Pleomassaria</taxon>
    </lineage>
</organism>
<evidence type="ECO:0000256" key="2">
    <source>
        <dbReference type="SAM" id="SignalP"/>
    </source>
</evidence>
<feature type="chain" id="PRO_5026341184" evidence="2">
    <location>
        <begin position="26"/>
        <end position="350"/>
    </location>
</feature>
<feature type="region of interest" description="Disordered" evidence="1">
    <location>
        <begin position="136"/>
        <end position="159"/>
    </location>
</feature>
<evidence type="ECO:0000313" key="4">
    <source>
        <dbReference type="Proteomes" id="UP000799428"/>
    </source>
</evidence>
<dbReference type="OrthoDB" id="5423360at2759"/>
<feature type="region of interest" description="Disordered" evidence="1">
    <location>
        <begin position="210"/>
        <end position="249"/>
    </location>
</feature>
<sequence>MLSWGHVWSSIFLGVVITASPPSSACYPENVDVLSSAESSNAVSGLPAGTYFDLSFAFYYGIIHEQEGGYKTLSASHTLNDGLKTSEVNRPWFHLYPPVTESAVSVQRLINLGAVVVGKARTSQFANGEAPTIDRMDYHDHFNPRGYGHGDQNSSSAGAGSAEASYDWIDMNIGSNTGGSYVRVAALVQGILNTTKTTYDFYTENKATSGTSLYPPDHVGGGETTSAVSIKREKTTRTSWPRDKRSKTGSAPKLLVSDFASSSFSNAIAVNPIYTGGPLGRKSYGDALTGDNAYLGWYTYGTSRLAGVPEVVLPLGGVPLSRPVTGTTKKSPVAVSLMAGYGRDFMSLDN</sequence>
<evidence type="ECO:0000313" key="3">
    <source>
        <dbReference type="EMBL" id="KAF2703293.1"/>
    </source>
</evidence>
<dbReference type="SUPFAM" id="SSF75304">
    <property type="entry name" value="Amidase signature (AS) enzymes"/>
    <property type="match status" value="1"/>
</dbReference>
<keyword evidence="4" id="KW-1185">Reference proteome</keyword>
<dbReference type="PANTHER" id="PTHR46310:SF7">
    <property type="entry name" value="AMIDASE 1"/>
    <property type="match status" value="1"/>
</dbReference>
<dbReference type="AlphaFoldDB" id="A0A6G1JSK1"/>